<accession>X0VDF3</accession>
<keyword evidence="1" id="KW-0812">Transmembrane</keyword>
<name>X0VDF3_9ZZZZ</name>
<sequence length="68" mass="7784">MEILPPMLQIYFYVAALYCLYTGCRGLVIIYNFCSLHDRNIKNIILIIIGVIASIFCLYAGGYILIFE</sequence>
<dbReference type="AlphaFoldDB" id="X0VDF3"/>
<proteinExistence type="predicted"/>
<evidence type="ECO:0000313" key="2">
    <source>
        <dbReference type="EMBL" id="GAF98585.1"/>
    </source>
</evidence>
<comment type="caution">
    <text evidence="2">The sequence shown here is derived from an EMBL/GenBank/DDBJ whole genome shotgun (WGS) entry which is preliminary data.</text>
</comment>
<reference evidence="2" key="1">
    <citation type="journal article" date="2014" name="Front. Microbiol.">
        <title>High frequency of phylogenetically diverse reductive dehalogenase-homologous genes in deep subseafloor sedimentary metagenomes.</title>
        <authorList>
            <person name="Kawai M."/>
            <person name="Futagami T."/>
            <person name="Toyoda A."/>
            <person name="Takaki Y."/>
            <person name="Nishi S."/>
            <person name="Hori S."/>
            <person name="Arai W."/>
            <person name="Tsubouchi T."/>
            <person name="Morono Y."/>
            <person name="Uchiyama I."/>
            <person name="Ito T."/>
            <person name="Fujiyama A."/>
            <person name="Inagaki F."/>
            <person name="Takami H."/>
        </authorList>
    </citation>
    <scope>NUCLEOTIDE SEQUENCE</scope>
    <source>
        <strain evidence="2">Expedition CK06-06</strain>
    </source>
</reference>
<protein>
    <submittedName>
        <fullName evidence="2">Uncharacterized protein</fullName>
    </submittedName>
</protein>
<dbReference type="EMBL" id="BARS01014982">
    <property type="protein sequence ID" value="GAF98585.1"/>
    <property type="molecule type" value="Genomic_DNA"/>
</dbReference>
<feature type="transmembrane region" description="Helical" evidence="1">
    <location>
        <begin position="12"/>
        <end position="33"/>
    </location>
</feature>
<gene>
    <name evidence="2" type="ORF">S01H1_24877</name>
</gene>
<organism evidence="2">
    <name type="scientific">marine sediment metagenome</name>
    <dbReference type="NCBI Taxonomy" id="412755"/>
    <lineage>
        <taxon>unclassified sequences</taxon>
        <taxon>metagenomes</taxon>
        <taxon>ecological metagenomes</taxon>
    </lineage>
</organism>
<keyword evidence="1" id="KW-0472">Membrane</keyword>
<evidence type="ECO:0000256" key="1">
    <source>
        <dbReference type="SAM" id="Phobius"/>
    </source>
</evidence>
<keyword evidence="1" id="KW-1133">Transmembrane helix</keyword>
<feature type="transmembrane region" description="Helical" evidence="1">
    <location>
        <begin position="45"/>
        <end position="66"/>
    </location>
</feature>